<accession>A0A512BJ71</accession>
<keyword evidence="1" id="KW-0812">Transmembrane</keyword>
<keyword evidence="1" id="KW-0472">Membrane</keyword>
<keyword evidence="1" id="KW-1133">Transmembrane helix</keyword>
<organism evidence="2 3">
    <name type="scientific">Segetibacter aerophilus</name>
    <dbReference type="NCBI Taxonomy" id="670293"/>
    <lineage>
        <taxon>Bacteria</taxon>
        <taxon>Pseudomonadati</taxon>
        <taxon>Bacteroidota</taxon>
        <taxon>Chitinophagia</taxon>
        <taxon>Chitinophagales</taxon>
        <taxon>Chitinophagaceae</taxon>
        <taxon>Segetibacter</taxon>
    </lineage>
</organism>
<dbReference type="AlphaFoldDB" id="A0A512BJ71"/>
<evidence type="ECO:0000313" key="3">
    <source>
        <dbReference type="Proteomes" id="UP000321513"/>
    </source>
</evidence>
<comment type="caution">
    <text evidence="2">The sequence shown here is derived from an EMBL/GenBank/DDBJ whole genome shotgun (WGS) entry which is preliminary data.</text>
</comment>
<dbReference type="OrthoDB" id="676513at2"/>
<proteinExistence type="predicted"/>
<evidence type="ECO:0000313" key="2">
    <source>
        <dbReference type="EMBL" id="GEO11867.1"/>
    </source>
</evidence>
<name>A0A512BJ71_9BACT</name>
<feature type="transmembrane region" description="Helical" evidence="1">
    <location>
        <begin position="27"/>
        <end position="48"/>
    </location>
</feature>
<protein>
    <submittedName>
        <fullName evidence="2">Uncharacterized protein</fullName>
    </submittedName>
</protein>
<reference evidence="2 3" key="1">
    <citation type="submission" date="2019-07" db="EMBL/GenBank/DDBJ databases">
        <title>Whole genome shotgun sequence of Segetibacter aerophilus NBRC 106135.</title>
        <authorList>
            <person name="Hosoyama A."/>
            <person name="Uohara A."/>
            <person name="Ohji S."/>
            <person name="Ichikawa N."/>
        </authorList>
    </citation>
    <scope>NUCLEOTIDE SEQUENCE [LARGE SCALE GENOMIC DNA]</scope>
    <source>
        <strain evidence="2 3">NBRC 106135</strain>
    </source>
</reference>
<sequence>MVNDINEQIQEHKEKDLGFNWVMSSRFLYYVTLFCMIAFIFGACYKLYTKSYDGKPDVEVPDNTLYKPKYK</sequence>
<dbReference type="RefSeq" id="WP_147205998.1">
    <property type="nucleotide sequence ID" value="NZ_BJYT01000030.1"/>
</dbReference>
<dbReference type="Proteomes" id="UP000321513">
    <property type="component" value="Unassembled WGS sequence"/>
</dbReference>
<keyword evidence="3" id="KW-1185">Reference proteome</keyword>
<evidence type="ECO:0000256" key="1">
    <source>
        <dbReference type="SAM" id="Phobius"/>
    </source>
</evidence>
<dbReference type="EMBL" id="BJYT01000030">
    <property type="protein sequence ID" value="GEO11867.1"/>
    <property type="molecule type" value="Genomic_DNA"/>
</dbReference>
<gene>
    <name evidence="2" type="ORF">SAE01_43630</name>
</gene>